<proteinExistence type="inferred from homology"/>
<comment type="caution">
    <text evidence="6">The sequence shown here is derived from an EMBL/GenBank/DDBJ whole genome shotgun (WGS) entry which is preliminary data.</text>
</comment>
<dbReference type="InterPro" id="IPR036390">
    <property type="entry name" value="WH_DNA-bd_sf"/>
</dbReference>
<dbReference type="Gene3D" id="1.10.10.10">
    <property type="entry name" value="Winged helix-like DNA-binding domain superfamily/Winged helix DNA-binding domain"/>
    <property type="match status" value="1"/>
</dbReference>
<dbReference type="CDD" id="cd05466">
    <property type="entry name" value="PBP2_LTTR_substrate"/>
    <property type="match status" value="1"/>
</dbReference>
<keyword evidence="3 6" id="KW-0238">DNA-binding</keyword>
<dbReference type="PANTHER" id="PTHR30346">
    <property type="entry name" value="TRANSCRIPTIONAL DUAL REGULATOR HCAR-RELATED"/>
    <property type="match status" value="1"/>
</dbReference>
<evidence type="ECO:0000256" key="1">
    <source>
        <dbReference type="ARBA" id="ARBA00009437"/>
    </source>
</evidence>
<evidence type="ECO:0000256" key="4">
    <source>
        <dbReference type="ARBA" id="ARBA00023163"/>
    </source>
</evidence>
<name>A0ABT1HPI5_STRSD</name>
<keyword evidence="7" id="KW-1185">Reference proteome</keyword>
<dbReference type="InterPro" id="IPR005119">
    <property type="entry name" value="LysR_subst-bd"/>
</dbReference>
<dbReference type="Gene3D" id="3.40.190.10">
    <property type="entry name" value="Periplasmic binding protein-like II"/>
    <property type="match status" value="2"/>
</dbReference>
<dbReference type="InterPro" id="IPR036388">
    <property type="entry name" value="WH-like_DNA-bd_sf"/>
</dbReference>
<evidence type="ECO:0000256" key="2">
    <source>
        <dbReference type="ARBA" id="ARBA00023015"/>
    </source>
</evidence>
<evidence type="ECO:0000313" key="7">
    <source>
        <dbReference type="Proteomes" id="UP001205311"/>
    </source>
</evidence>
<dbReference type="Proteomes" id="UP001205311">
    <property type="component" value="Unassembled WGS sequence"/>
</dbReference>
<comment type="similarity">
    <text evidence="1">Belongs to the LysR transcriptional regulatory family.</text>
</comment>
<dbReference type="Pfam" id="PF00126">
    <property type="entry name" value="HTH_1"/>
    <property type="match status" value="1"/>
</dbReference>
<feature type="domain" description="HTH lysR-type" evidence="5">
    <location>
        <begin position="1"/>
        <end position="53"/>
    </location>
</feature>
<dbReference type="PROSITE" id="PS50931">
    <property type="entry name" value="HTH_LYSR"/>
    <property type="match status" value="1"/>
</dbReference>
<accession>A0ABT1HPI5</accession>
<dbReference type="EMBL" id="JAMTCP010000004">
    <property type="protein sequence ID" value="MCP2257434.1"/>
    <property type="molecule type" value="Genomic_DNA"/>
</dbReference>
<dbReference type="PRINTS" id="PR00039">
    <property type="entry name" value="HTHLYSR"/>
</dbReference>
<evidence type="ECO:0000256" key="3">
    <source>
        <dbReference type="ARBA" id="ARBA00023125"/>
    </source>
</evidence>
<dbReference type="GO" id="GO:0003677">
    <property type="term" value="F:DNA binding"/>
    <property type="evidence" value="ECO:0007669"/>
    <property type="project" value="UniProtKB-KW"/>
</dbReference>
<gene>
    <name evidence="6" type="ORF">LX15_001119</name>
</gene>
<dbReference type="SUPFAM" id="SSF53850">
    <property type="entry name" value="Periplasmic binding protein-like II"/>
    <property type="match status" value="1"/>
</dbReference>
<evidence type="ECO:0000259" key="5">
    <source>
        <dbReference type="PROSITE" id="PS50931"/>
    </source>
</evidence>
<dbReference type="InterPro" id="IPR000847">
    <property type="entry name" value="LysR_HTH_N"/>
</dbReference>
<protein>
    <submittedName>
        <fullName evidence="6">DNA-binding transcriptional regulator, LysR family</fullName>
    </submittedName>
</protein>
<keyword evidence="2" id="KW-0805">Transcription regulation</keyword>
<sequence length="289" mass="30655">MRVLVAVAREGSFSAAAASLGLTQSAVSHTMRGIERKLGAVLFRRGRTGAEPTSAGSTAVSHARRILRLLETMRAETRAASAGELSATVRLAALRGVAYHLLPGVLSRFGQRWPRVSVEVSVVREDAPGVAGEVLSGRADLGVATLFPAQDGLVARELFADPYVLAYPAGHPDPRSLPMIHWEEATSPETRRWCAAQSWLSASDLRVQDDTVVLSMIAHGMGAAVVPRMTLAGAPPNVAVQPLEDPPVRRIGYVTTREMGRSLVLRELVAELRAQSREISAGSGDAGGA</sequence>
<organism evidence="6 7">
    <name type="scientific">Streptoalloteichus tenebrarius (strain ATCC 17920 / DSM 40477 / JCM 4838 / CBS 697.72 / NBRC 16177 / NCIMB 11028 / NRRL B-12390 / A12253. 1 / ISP 5477)</name>
    <name type="common">Streptomyces tenebrarius</name>
    <dbReference type="NCBI Taxonomy" id="1933"/>
    <lineage>
        <taxon>Bacteria</taxon>
        <taxon>Bacillati</taxon>
        <taxon>Actinomycetota</taxon>
        <taxon>Actinomycetes</taxon>
        <taxon>Pseudonocardiales</taxon>
        <taxon>Pseudonocardiaceae</taxon>
        <taxon>Streptoalloteichus</taxon>
    </lineage>
</organism>
<dbReference type="SUPFAM" id="SSF46785">
    <property type="entry name" value="Winged helix' DNA-binding domain"/>
    <property type="match status" value="1"/>
</dbReference>
<keyword evidence="4" id="KW-0804">Transcription</keyword>
<dbReference type="Pfam" id="PF03466">
    <property type="entry name" value="LysR_substrate"/>
    <property type="match status" value="1"/>
</dbReference>
<dbReference type="PANTHER" id="PTHR30346:SF28">
    <property type="entry name" value="HTH-TYPE TRANSCRIPTIONAL REGULATOR CYNR"/>
    <property type="match status" value="1"/>
</dbReference>
<evidence type="ECO:0000313" key="6">
    <source>
        <dbReference type="EMBL" id="MCP2257434.1"/>
    </source>
</evidence>
<reference evidence="6 7" key="1">
    <citation type="submission" date="2022-06" db="EMBL/GenBank/DDBJ databases">
        <title>Genomic Encyclopedia of Archaeal and Bacterial Type Strains, Phase II (KMG-II): from individual species to whole genera.</title>
        <authorList>
            <person name="Goeker M."/>
        </authorList>
    </citation>
    <scope>NUCLEOTIDE SEQUENCE [LARGE SCALE GENOMIC DNA]</scope>
    <source>
        <strain evidence="6 7">DSM 40477</strain>
    </source>
</reference>